<keyword evidence="4" id="KW-1185">Reference proteome</keyword>
<dbReference type="RefSeq" id="WP_015759492.1">
    <property type="nucleotide sequence ID" value="NC_013216.1"/>
</dbReference>
<dbReference type="STRING" id="485916.Dtox_4154"/>
<organism evidence="3 4">
    <name type="scientific">Desulfofarcimen acetoxidans (strain ATCC 49208 / DSM 771 / KCTC 5769 / VKM B-1644 / 5575)</name>
    <name type="common">Desulfotomaculum acetoxidans</name>
    <dbReference type="NCBI Taxonomy" id="485916"/>
    <lineage>
        <taxon>Bacteria</taxon>
        <taxon>Bacillati</taxon>
        <taxon>Bacillota</taxon>
        <taxon>Clostridia</taxon>
        <taxon>Eubacteriales</taxon>
        <taxon>Peptococcaceae</taxon>
        <taxon>Desulfofarcimen</taxon>
    </lineage>
</organism>
<name>C8VYV1_DESAS</name>
<reference evidence="3 4" key="1">
    <citation type="journal article" date="2009" name="Stand. Genomic Sci.">
        <title>Complete genome sequence of Desulfotomaculum acetoxidans type strain (5575).</title>
        <authorList>
            <person name="Spring S."/>
            <person name="Lapidus A."/>
            <person name="Schroder M."/>
            <person name="Gleim D."/>
            <person name="Sims D."/>
            <person name="Meincke L."/>
            <person name="Glavina Del Rio T."/>
            <person name="Tice H."/>
            <person name="Copeland A."/>
            <person name="Cheng J.F."/>
            <person name="Lucas S."/>
            <person name="Chen F."/>
            <person name="Nolan M."/>
            <person name="Bruce D."/>
            <person name="Goodwin L."/>
            <person name="Pitluck S."/>
            <person name="Ivanova N."/>
            <person name="Mavromatis K."/>
            <person name="Mikhailova N."/>
            <person name="Pati A."/>
            <person name="Chen A."/>
            <person name="Palaniappan K."/>
            <person name="Land M."/>
            <person name="Hauser L."/>
            <person name="Chang Y.J."/>
            <person name="Jeffries C.D."/>
            <person name="Chain P."/>
            <person name="Saunders E."/>
            <person name="Brettin T."/>
            <person name="Detter J.C."/>
            <person name="Goker M."/>
            <person name="Bristow J."/>
            <person name="Eisen J.A."/>
            <person name="Markowitz V."/>
            <person name="Hugenholtz P."/>
            <person name="Kyrpides N.C."/>
            <person name="Klenk H.P."/>
            <person name="Han C."/>
        </authorList>
    </citation>
    <scope>NUCLEOTIDE SEQUENCE [LARGE SCALE GENOMIC DNA]</scope>
    <source>
        <strain evidence="4">ATCC 49208 / DSM 771 / VKM B-1644</strain>
    </source>
</reference>
<dbReference type="Proteomes" id="UP000002217">
    <property type="component" value="Chromosome"/>
</dbReference>
<gene>
    <name evidence="3" type="ordered locus">Dtox_4154</name>
</gene>
<dbReference type="Gene3D" id="3.30.457.10">
    <property type="entry name" value="Copper amine oxidase-like, N-terminal domain"/>
    <property type="match status" value="2"/>
</dbReference>
<evidence type="ECO:0000256" key="1">
    <source>
        <dbReference type="SAM" id="SignalP"/>
    </source>
</evidence>
<sequence>MRNKKSRKFMSVLLTLAMMVTMLMPLASPAAAADDYSSLKAPTVDDNAVRELGTVFMHFTAGQLENGDSVTFRLPSDFIWTTAGVGSNETTAKAAYQATWAFNHTASSDKYGTANYIEVPAVYSGDNNGLYDGTQMLKLSPVSDKEVKMEVVGTPVSGQDCWIYLYVKTAFVASGHTGEIPVIIDSPPGSGFSDGSVAVGTVSDGAVTVSVSSTDSFSDSDEIKLRITEDREGSLEDGNDSLKFKLPNGFVWSGTPTVETIWGDAGLKTEILANYEGINDDEFVINLPKGYATTKATSVEITIDISVDDETDAKTGDVTMKINGDTDVTPSELVVGKYGDYETSIECTEAPTVIAGMLEQKIGDIVIKESVAKSISDGRTLTLELPDNAKWGKLDSDNDSSLDVKPESFPGTDGKTAKFKFNGPSSDAAELTLEDMEVVLEPGYTGDLTVTVAGTAGLTGELTVAKIVAPITVEASAAPEVKIGAVADAGDVTITENEAGAIKDNNYLILDLPQGVRFASTPDVEVVEGDLKIASGSVKTQKDGEEDDNQVSITIDSDSSTASKIEVTGIRLIVDRTVPEGDVVFKIKGDAVAEVNDKSEVEDYYGTITGGAVYVDSIHAFDVDSSDKQIFPKTTTAAKTVNAKCVTPGDSNYKADAAFVIGQTTFTMNGVEKTMDVAPYLKDDRTFLPVRFVANALGVDDANIMYNAVDQSVVIIKGDRVVKLTIGSTTMLVNGVAFTMDTAPEIVDPGRTMLPLRWVAQALGASVEWDAATQTVTVKTL</sequence>
<dbReference type="KEGG" id="dae:Dtox_4154"/>
<dbReference type="HOGENOM" id="CLU_009282_0_0_9"/>
<dbReference type="InterPro" id="IPR012854">
    <property type="entry name" value="Cu_amine_oxidase-like_N"/>
</dbReference>
<dbReference type="eggNOG" id="COG4987">
    <property type="taxonomic scope" value="Bacteria"/>
</dbReference>
<dbReference type="EMBL" id="CP001720">
    <property type="protein sequence ID" value="ACV64822.1"/>
    <property type="molecule type" value="Genomic_DNA"/>
</dbReference>
<feature type="chain" id="PRO_5039460851" evidence="1">
    <location>
        <begin position="33"/>
        <end position="781"/>
    </location>
</feature>
<dbReference type="Pfam" id="PF07833">
    <property type="entry name" value="Cu_amine_oxidN1"/>
    <property type="match status" value="1"/>
</dbReference>
<dbReference type="OrthoDB" id="2023214at2"/>
<evidence type="ECO:0000259" key="2">
    <source>
        <dbReference type="Pfam" id="PF07833"/>
    </source>
</evidence>
<dbReference type="AlphaFoldDB" id="C8VYV1"/>
<proteinExistence type="predicted"/>
<dbReference type="InterPro" id="IPR036582">
    <property type="entry name" value="Mao_N_sf"/>
</dbReference>
<evidence type="ECO:0000313" key="3">
    <source>
        <dbReference type="EMBL" id="ACV64822.1"/>
    </source>
</evidence>
<feature type="signal peptide" evidence="1">
    <location>
        <begin position="1"/>
        <end position="32"/>
    </location>
</feature>
<dbReference type="SUPFAM" id="SSF55383">
    <property type="entry name" value="Copper amine oxidase, domain N"/>
    <property type="match status" value="2"/>
</dbReference>
<evidence type="ECO:0000313" key="4">
    <source>
        <dbReference type="Proteomes" id="UP000002217"/>
    </source>
</evidence>
<protein>
    <submittedName>
        <fullName evidence="3">Copper amine oxidase domain protein</fullName>
    </submittedName>
</protein>
<accession>C8VYV1</accession>
<keyword evidence="1" id="KW-0732">Signal</keyword>
<feature type="domain" description="Copper amine oxidase-like N-terminal" evidence="2">
    <location>
        <begin position="668"/>
        <end position="778"/>
    </location>
</feature>